<dbReference type="InterPro" id="IPR014018">
    <property type="entry name" value="SecA_motor_DEAD"/>
</dbReference>
<dbReference type="InterPro" id="IPR014001">
    <property type="entry name" value="Helicase_ATP-bd"/>
</dbReference>
<keyword evidence="8" id="KW-0472">Membrane</keyword>
<evidence type="ECO:0000256" key="1">
    <source>
        <dbReference type="ARBA" id="ARBA00022448"/>
    </source>
</evidence>
<keyword evidence="5" id="KW-0653">Protein transport</keyword>
<feature type="domain" description="Helicase ATP-binding" evidence="9">
    <location>
        <begin position="132"/>
        <end position="309"/>
    </location>
</feature>
<dbReference type="EMBL" id="UOFF01000120">
    <property type="protein sequence ID" value="VAW55813.1"/>
    <property type="molecule type" value="Genomic_DNA"/>
</dbReference>
<dbReference type="SMART" id="SM00958">
    <property type="entry name" value="SecA_PP_bind"/>
    <property type="match status" value="1"/>
</dbReference>
<keyword evidence="2" id="KW-0963">Cytoplasm</keyword>
<dbReference type="GO" id="GO:0006605">
    <property type="term" value="P:protein targeting"/>
    <property type="evidence" value="ECO:0007669"/>
    <property type="project" value="InterPro"/>
</dbReference>
<dbReference type="PANTHER" id="PTHR30612">
    <property type="entry name" value="SECA INNER MEMBRANE COMPONENT OF SEC PROTEIN SECRETION SYSTEM"/>
    <property type="match status" value="1"/>
</dbReference>
<dbReference type="GO" id="GO:0005829">
    <property type="term" value="C:cytosol"/>
    <property type="evidence" value="ECO:0007669"/>
    <property type="project" value="TreeGrafter"/>
</dbReference>
<dbReference type="AlphaFoldDB" id="A0A3B0WTQ8"/>
<keyword evidence="1" id="KW-0813">Transport</keyword>
<dbReference type="PROSITE" id="PS51192">
    <property type="entry name" value="HELICASE_ATP_BIND_1"/>
    <property type="match status" value="1"/>
</dbReference>
<dbReference type="InterPro" id="IPR011115">
    <property type="entry name" value="SecA_DEAD"/>
</dbReference>
<dbReference type="PRINTS" id="PR00906">
    <property type="entry name" value="SECA"/>
</dbReference>
<dbReference type="InterPro" id="IPR036670">
    <property type="entry name" value="SecA_X-link_sf"/>
</dbReference>
<dbReference type="Pfam" id="PF01043">
    <property type="entry name" value="SecA_PP_bind"/>
    <property type="match status" value="1"/>
</dbReference>
<protein>
    <submittedName>
        <fullName evidence="12">Protein translocase subunit SecA</fullName>
    </submittedName>
</protein>
<dbReference type="PROSITE" id="PS01312">
    <property type="entry name" value="SECA"/>
    <property type="match status" value="1"/>
</dbReference>
<organism evidence="12">
    <name type="scientific">hydrothermal vent metagenome</name>
    <dbReference type="NCBI Taxonomy" id="652676"/>
    <lineage>
        <taxon>unclassified sequences</taxon>
        <taxon>metagenomes</taxon>
        <taxon>ecological metagenomes</taxon>
    </lineage>
</organism>
<evidence type="ECO:0000256" key="3">
    <source>
        <dbReference type="ARBA" id="ARBA00022741"/>
    </source>
</evidence>
<dbReference type="SUPFAM" id="SSF52540">
    <property type="entry name" value="P-loop containing nucleoside triphosphate hydrolases"/>
    <property type="match status" value="2"/>
</dbReference>
<dbReference type="HAMAP" id="MF_01382">
    <property type="entry name" value="SecA"/>
    <property type="match status" value="1"/>
</dbReference>
<dbReference type="Gene3D" id="3.40.50.300">
    <property type="entry name" value="P-loop containing nucleotide triphosphate hydrolases"/>
    <property type="match status" value="2"/>
</dbReference>
<feature type="domain" description="Helicase C-terminal" evidence="10">
    <location>
        <begin position="468"/>
        <end position="644"/>
    </location>
</feature>
<dbReference type="PROSITE" id="PS51194">
    <property type="entry name" value="HELICASE_CTER"/>
    <property type="match status" value="1"/>
</dbReference>
<keyword evidence="3" id="KW-0547">Nucleotide-binding</keyword>
<dbReference type="CDD" id="cd17928">
    <property type="entry name" value="DEXDc_SecA"/>
    <property type="match status" value="1"/>
</dbReference>
<gene>
    <name evidence="12" type="ORF">MNBD_GAMMA07-808</name>
</gene>
<evidence type="ECO:0000256" key="8">
    <source>
        <dbReference type="ARBA" id="ARBA00023136"/>
    </source>
</evidence>
<dbReference type="GO" id="GO:0031522">
    <property type="term" value="C:cell envelope Sec protein transport complex"/>
    <property type="evidence" value="ECO:0007669"/>
    <property type="project" value="TreeGrafter"/>
</dbReference>
<dbReference type="CDD" id="cd18803">
    <property type="entry name" value="SF2_C_secA"/>
    <property type="match status" value="1"/>
</dbReference>
<dbReference type="SUPFAM" id="SSF81767">
    <property type="entry name" value="Pre-protein crosslinking domain of SecA"/>
    <property type="match status" value="1"/>
</dbReference>
<dbReference type="GO" id="GO:0005524">
    <property type="term" value="F:ATP binding"/>
    <property type="evidence" value="ECO:0007669"/>
    <property type="project" value="UniProtKB-KW"/>
</dbReference>
<dbReference type="InterPro" id="IPR044722">
    <property type="entry name" value="SecA_SF2_C"/>
</dbReference>
<dbReference type="InterPro" id="IPR011130">
    <property type="entry name" value="SecA_preprotein_X-link_dom"/>
</dbReference>
<sequence>MLFQYLSKKFNYYKQCELLLTPHPGIYYSQYPIKKHEKLTWVKRFIVRLKKIVKYVARAQHKEIKTMLKSVHNYHEMLETISELDLDNAIIEIKKELHKRGLKKDLICQAFAIIKEVTKRELNMSHYDCQLQGGWIMMQGMIAEMNTGEGKTLTATLPVGCGAMANMPVHVVTVNDYLVQRDAELMRPVYKRLGLTLGYIISDMTEQERKQAYRCDITYCTSQQLVFDFLRDRILLKQFNTDLDFKLSSLYSSTPISEKLLLRGLSFAVVDEADGIFIDESRTPLILSSKAENTQQEDLHREAIWLARQLDNDLYYLLEAKLKQVTLTEQGEHYLKELTADMQSLWRGERRSKILVEQALSALHCYEKDINYFVDDGKVQIIDENTGRSMPDRTWGAGLHQMIEEKEGCDQTEQNQTIARISYQHFFSRYLKLSGMTGTAYEVANELWRVYGLSVSPVPTHKPPRRRYDKTYIYYTQEEKWQAVVDDAIAHQILNRPVLIGTRTVKDSEYISELLNNKHYKHQVLNARHYKQEAEIVASAGQAGRITVATNMAGRGTDIKLDTAAEAAGGLHVICCEKNDSRRIDRQLFGRSARQGDPGSYKVICSLEDDAVMKYFGKISLILLNHQIKRELPEGMTVRPQWLASLLIKLSQRIIERYHRKIRQSMIKVDEKRESMLAFTGEAD</sequence>
<dbReference type="GO" id="GO:0005886">
    <property type="term" value="C:plasma membrane"/>
    <property type="evidence" value="ECO:0007669"/>
    <property type="project" value="TreeGrafter"/>
</dbReference>
<dbReference type="Pfam" id="PF21090">
    <property type="entry name" value="P-loop_SecA"/>
    <property type="match status" value="1"/>
</dbReference>
<dbReference type="InterPro" id="IPR020937">
    <property type="entry name" value="SecA_CS"/>
</dbReference>
<reference evidence="12" key="1">
    <citation type="submission" date="2018-06" db="EMBL/GenBank/DDBJ databases">
        <authorList>
            <person name="Zhirakovskaya E."/>
        </authorList>
    </citation>
    <scope>NUCLEOTIDE SEQUENCE</scope>
</reference>
<evidence type="ECO:0000259" key="11">
    <source>
        <dbReference type="PROSITE" id="PS51196"/>
    </source>
</evidence>
<dbReference type="InterPro" id="IPR000185">
    <property type="entry name" value="SecA"/>
</dbReference>
<dbReference type="GO" id="GO:0006886">
    <property type="term" value="P:intracellular protein transport"/>
    <property type="evidence" value="ECO:0007669"/>
    <property type="project" value="InterPro"/>
</dbReference>
<evidence type="ECO:0000256" key="4">
    <source>
        <dbReference type="ARBA" id="ARBA00022840"/>
    </source>
</evidence>
<evidence type="ECO:0000256" key="7">
    <source>
        <dbReference type="ARBA" id="ARBA00023010"/>
    </source>
</evidence>
<evidence type="ECO:0000256" key="6">
    <source>
        <dbReference type="ARBA" id="ARBA00022967"/>
    </source>
</evidence>
<evidence type="ECO:0000256" key="5">
    <source>
        <dbReference type="ARBA" id="ARBA00022927"/>
    </source>
</evidence>
<dbReference type="Pfam" id="PF07517">
    <property type="entry name" value="SecA_DEAD"/>
    <property type="match status" value="1"/>
</dbReference>
<dbReference type="PROSITE" id="PS51196">
    <property type="entry name" value="SECA_MOTOR_DEAD"/>
    <property type="match status" value="1"/>
</dbReference>
<keyword evidence="7" id="KW-0811">Translocation</keyword>
<evidence type="ECO:0000259" key="9">
    <source>
        <dbReference type="PROSITE" id="PS51192"/>
    </source>
</evidence>
<feature type="domain" description="SecA family profile" evidence="11">
    <location>
        <begin position="46"/>
        <end position="637"/>
    </location>
</feature>
<dbReference type="GO" id="GO:0043952">
    <property type="term" value="P:protein transport by the Sec complex"/>
    <property type="evidence" value="ECO:0007669"/>
    <property type="project" value="TreeGrafter"/>
</dbReference>
<name>A0A3B0WTQ8_9ZZZZ</name>
<dbReference type="InterPro" id="IPR001650">
    <property type="entry name" value="Helicase_C-like"/>
</dbReference>
<keyword evidence="6" id="KW-1278">Translocase</keyword>
<keyword evidence="4" id="KW-0067">ATP-binding</keyword>
<proteinExistence type="inferred from homology"/>
<dbReference type="FunFam" id="3.40.50.300:FF:000429">
    <property type="entry name" value="Preprotein translocase subunit SecA"/>
    <property type="match status" value="1"/>
</dbReference>
<dbReference type="SMART" id="SM00957">
    <property type="entry name" value="SecA_DEAD"/>
    <property type="match status" value="1"/>
</dbReference>
<accession>A0A3B0WTQ8</accession>
<evidence type="ECO:0000259" key="10">
    <source>
        <dbReference type="PROSITE" id="PS51194"/>
    </source>
</evidence>
<evidence type="ECO:0000256" key="2">
    <source>
        <dbReference type="ARBA" id="ARBA00022490"/>
    </source>
</evidence>
<dbReference type="InterPro" id="IPR027417">
    <property type="entry name" value="P-loop_NTPase"/>
</dbReference>
<dbReference type="GO" id="GO:0017038">
    <property type="term" value="P:protein import"/>
    <property type="evidence" value="ECO:0007669"/>
    <property type="project" value="InterPro"/>
</dbReference>
<dbReference type="Gene3D" id="3.90.1440.10">
    <property type="entry name" value="SecA, preprotein cross-linking domain"/>
    <property type="match status" value="1"/>
</dbReference>
<dbReference type="PANTHER" id="PTHR30612:SF0">
    <property type="entry name" value="CHLOROPLAST PROTEIN-TRANSPORTING ATPASE"/>
    <property type="match status" value="1"/>
</dbReference>
<evidence type="ECO:0000313" key="12">
    <source>
        <dbReference type="EMBL" id="VAW55813.1"/>
    </source>
</evidence>